<name>A0A836GN04_LEIEN</name>
<dbReference type="PANTHER" id="PTHR14716">
    <property type="entry name" value="CILIA- AND FLAGELLA-ASSOCIATED PROTEIN 69"/>
    <property type="match status" value="1"/>
</dbReference>
<evidence type="ECO:0000256" key="1">
    <source>
        <dbReference type="SAM" id="MobiDB-lite"/>
    </source>
</evidence>
<sequence>MRSPGVARAAEEGVWSQRGAVAAKRKVPKEVFAGGIAGQSARTRSTQAESVVRHVAHLPAFVAWAPDNAAATPSLVGQYLELQVAEVAAQLKAIQQAGNYERLILLLAELLQSGLAAGVTPRAVEGGVLDLMHGCVAAIVKGETGMYDDQLRSGGKRNVAAAVVDSQASCCRGTTFGCTSKSVGQKGGGNAMPIGSFLPPLIDQPARSLRDARGDAGEAVTEDKRATTEMEIWENCIATARVATTAENAMPTLSAAAAAATSVNASRVCVAHAFTPPVEAAVPPPAVTSPPVVAMRSFSDALCALIERCTATPLVCLTLSDQQCQATAVRDLLRALLTIMHSADSNVVSNTDFEVTLDSHSSSSGHRTRVGASAAPSLQAVRMAALKGISQLLSTYLDGAEGIADASTWTPRHRQQPGKAKSAGSSETVTAGLERLDISSVFEEVTRHWAHALTVLAREKTLIKDLAVTGGGVDVKAEGDLRGASGSLRGGRGGEDGNGPVAQLYLVLCVAYQIIAAEQRETSNGTARDMPRERMLPPLLIPAVLRTLSMISAASPLACRAASYAQLCVDVLWGATLLAPQESARQLVYGSMGAAGFTGASGASCEDGASTSRGDTSSPAMDLFLALLQQFNEGHSAMHSELRDDLVCLLTSLLRHDTQYVEDALDARRAAENGSRRASLESLGSLTTSPPLAEVDATPLTLSVATVEAINATAALLFETTCGAELTTTAYSDTVTATVAFQSTGADSVESVPATLLSLDAARGHALRFQSIATSAARRRELLHFKLYGWQLLDAHCGWQLAHLTYREYIHHRSSTAPTAGTALVFQEQHTDPLQKVLEEDACDGAVMVALWGMQLPQLGFVDVLLMYVDMCTDEAAVVAWTQEELLRLEAEAWQLLTSMILLTQRLRTKSGGLQVRCHHRCNQELTAAQQRQQREGGSSPSVSDEVVDELHFGEDAKCADSDLSGADDDISGILCGADKHFIAAGGVQVALHYLLTAPPEAESVKRWALVTLAAIAGTSSSGEAHGPSGSYANNEVALVQAALTQHAPSLVPFLVKLIQEVNLYVDATGAPAALPPLISSVAAPVASMTPQRASSHCSMREGNCVHRAAAMPPYGEERWNWLPQSAAHAALVAWYLLRCIGDAAPAKDDAVREKALPLANEDGVDAGGFRDEENETATRKPACAMAVAAAAAVSSGASGRKNLWHDRAPLRSCAIDDRQSHDEADLSTSNMSSSGSSMGLLEENGYGTAVSGPWHPDASSRATGEGVSAACTLKEASDSSHGRALLCSMQSHVLCIPGLFAERGGVNLLTSWLRHVMRLCLPSRPERQRGSGAGAAPKLTVEEVDLLVHYDDTFLLLLDVFRATVSGCKAPEVHFVEAGGVHGMLDLIEAYALAHGLIDQAARHARLMVVDTCGSAAGGAAGRKEQEGVLHYAMTLLCELLERCPRAIEAFAMWHSNRIALSPLTPDVCECRLPGADGIGAVQLLLCLWAAKMPAREGGGALGSASSTPGSSSGLELLRMHLRPVLRSALKEEYVCRLLRRRAKLGAVSIESICNCYCYLHSEAVPAATPRTKDEVPDAAMLAYMEELLARSSRRSAVSPEQPIALLIGSALGLCIKVYGCLSTVGFDSLRSAEAKTLAAPSMEVRLSSLERSFLVQIAALPALCVDEISVAMAEVALGCRSFQSEAGFERSDTSDRVGDDATAWRPTTPDRRVLRTAAQEAAARAGELDQIIGLGAQVQQARESQLYNRFLVTQLRQPVGRPADGRPGAVKGLWKTQRYLSDTCGSNLVGGGDKLSFSASELAARLSARFAAEQLQRQQLVGSTMRLTQSLDAAHTGASVGKEQSREISPSNAPSVLGSRHTPYASLMGSVSAATHERLPATAFSTVAPPQRPAVCVAQRCQQRQAMIAQSLRKLPLDDPASQAPHKP</sequence>
<feature type="region of interest" description="Disordered" evidence="1">
    <location>
        <begin position="1220"/>
        <end position="1262"/>
    </location>
</feature>
<dbReference type="RefSeq" id="XP_067689262.1">
    <property type="nucleotide sequence ID" value="XM_067833159.1"/>
</dbReference>
<dbReference type="KEGG" id="lenr:94168669"/>
<proteinExistence type="predicted"/>
<organism evidence="2 3">
    <name type="scientific">Leishmania enriettii</name>
    <dbReference type="NCBI Taxonomy" id="5663"/>
    <lineage>
        <taxon>Eukaryota</taxon>
        <taxon>Discoba</taxon>
        <taxon>Euglenozoa</taxon>
        <taxon>Kinetoplastea</taxon>
        <taxon>Metakinetoplastina</taxon>
        <taxon>Trypanosomatida</taxon>
        <taxon>Trypanosomatidae</taxon>
        <taxon>Leishmaniinae</taxon>
        <taxon>Leishmania</taxon>
    </lineage>
</organism>
<accession>A0A836GN04</accession>
<dbReference type="OrthoDB" id="191673at2759"/>
<dbReference type="Proteomes" id="UP000674179">
    <property type="component" value="Chromosome 34"/>
</dbReference>
<dbReference type="InterPro" id="IPR048732">
    <property type="entry name" value="CFA69"/>
</dbReference>
<feature type="region of interest" description="Disordered" evidence="1">
    <location>
        <begin position="407"/>
        <end position="427"/>
    </location>
</feature>
<dbReference type="EMBL" id="JAFHKP010000034">
    <property type="protein sequence ID" value="KAG5468555.1"/>
    <property type="molecule type" value="Genomic_DNA"/>
</dbReference>
<keyword evidence="3" id="KW-1185">Reference proteome</keyword>
<evidence type="ECO:0000313" key="3">
    <source>
        <dbReference type="Proteomes" id="UP000674179"/>
    </source>
</evidence>
<feature type="compositionally biased region" description="Low complexity" evidence="1">
    <location>
        <begin position="1230"/>
        <end position="1245"/>
    </location>
</feature>
<protein>
    <submittedName>
        <fullName evidence="2">Uncharacterized protein</fullName>
    </submittedName>
</protein>
<reference evidence="2 3" key="1">
    <citation type="submission" date="2021-02" db="EMBL/GenBank/DDBJ databases">
        <title>Leishmania (Mundinia) enrietti genome sequencing and assembly.</title>
        <authorList>
            <person name="Almutairi H."/>
            <person name="Gatherer D."/>
        </authorList>
    </citation>
    <scope>NUCLEOTIDE SEQUENCE [LARGE SCALE GENOMIC DNA]</scope>
    <source>
        <strain evidence="2">CUR178</strain>
    </source>
</reference>
<dbReference type="GeneID" id="94168669"/>
<gene>
    <name evidence="2" type="ORF">CUR178_01387</name>
</gene>
<comment type="caution">
    <text evidence="2">The sequence shown here is derived from an EMBL/GenBank/DDBJ whole genome shotgun (WGS) entry which is preliminary data.</text>
</comment>
<evidence type="ECO:0000313" key="2">
    <source>
        <dbReference type="EMBL" id="KAG5468555.1"/>
    </source>
</evidence>
<dbReference type="PANTHER" id="PTHR14716:SF0">
    <property type="entry name" value="CILIA- AND FLAGELLA-ASSOCIATED PROTEIN 69"/>
    <property type="match status" value="1"/>
</dbReference>
<feature type="region of interest" description="Disordered" evidence="1">
    <location>
        <begin position="1836"/>
        <end position="1863"/>
    </location>
</feature>